<proteinExistence type="predicted"/>
<reference evidence="2 3" key="1">
    <citation type="journal article" date="2011" name="J. Bacteriol.">
        <title>Complete genome sequence of the industrial strain Bacillus megaterium WSH-002.</title>
        <authorList>
            <person name="Liu L."/>
            <person name="Li Y."/>
            <person name="Zhang J."/>
            <person name="Zou W."/>
            <person name="Zhou Z."/>
            <person name="Liu J."/>
            <person name="Li X."/>
            <person name="Wang L."/>
            <person name="Chen J."/>
        </authorList>
    </citation>
    <scope>NUCLEOTIDE SEQUENCE [LARGE SCALE GENOMIC DNA]</scope>
    <source>
        <strain evidence="2 3">WSH-002</strain>
    </source>
</reference>
<dbReference type="KEGG" id="bmh:BMWSH_1877"/>
<feature type="transmembrane region" description="Helical" evidence="1">
    <location>
        <begin position="20"/>
        <end position="39"/>
    </location>
</feature>
<dbReference type="AlphaFoldDB" id="A0A8D3WXN9"/>
<accession>A0A8D3WXN9</accession>
<evidence type="ECO:0000313" key="2">
    <source>
        <dbReference type="EMBL" id="AEN88759.1"/>
    </source>
</evidence>
<dbReference type="EMBL" id="CP003017">
    <property type="protein sequence ID" value="AEN88759.1"/>
    <property type="molecule type" value="Genomic_DNA"/>
</dbReference>
<name>A0A8D3WXN9_PRIMW</name>
<organism evidence="2 3">
    <name type="scientific">Priestia megaterium (strain WSH-002)</name>
    <name type="common">Bacillus megaterium</name>
    <dbReference type="NCBI Taxonomy" id="1006007"/>
    <lineage>
        <taxon>Bacteria</taxon>
        <taxon>Bacillati</taxon>
        <taxon>Bacillota</taxon>
        <taxon>Bacilli</taxon>
        <taxon>Bacillales</taxon>
        <taxon>Bacillaceae</taxon>
        <taxon>Priestia</taxon>
    </lineage>
</organism>
<keyword evidence="1" id="KW-1133">Transmembrane helix</keyword>
<dbReference type="Proteomes" id="UP000001283">
    <property type="component" value="Chromosome"/>
</dbReference>
<sequence length="44" mass="4974">MNIHLKKYPVTKKQSQGIFLDLSGWGVLFFCGGLSMANYSSLHR</sequence>
<protein>
    <submittedName>
        <fullName evidence="2">Uncharacterized protein</fullName>
    </submittedName>
</protein>
<evidence type="ECO:0000256" key="1">
    <source>
        <dbReference type="SAM" id="Phobius"/>
    </source>
</evidence>
<evidence type="ECO:0000313" key="3">
    <source>
        <dbReference type="Proteomes" id="UP000001283"/>
    </source>
</evidence>
<keyword evidence="1" id="KW-0472">Membrane</keyword>
<keyword evidence="1" id="KW-0812">Transmembrane</keyword>
<gene>
    <name evidence="2" type="ORF">BMWSH_1877</name>
</gene>